<evidence type="ECO:0000313" key="11">
    <source>
        <dbReference type="Proteomes" id="UP000076976"/>
    </source>
</evidence>
<keyword evidence="2 7" id="KW-0548">Nucleotidyltransferase</keyword>
<dbReference type="InterPro" id="IPR003607">
    <property type="entry name" value="HD/PDEase_dom"/>
</dbReference>
<keyword evidence="5 7" id="KW-0460">Magnesium</keyword>
<gene>
    <name evidence="7" type="primary">glnD</name>
    <name evidence="10" type="ORF">AWH69_09475</name>
</gene>
<comment type="cofactor">
    <cofactor evidence="7">
        <name>Mg(2+)</name>
        <dbReference type="ChEBI" id="CHEBI:18420"/>
    </cofactor>
</comment>
<dbReference type="PROSITE" id="PS51831">
    <property type="entry name" value="HD"/>
    <property type="match status" value="1"/>
</dbReference>
<keyword evidence="1 7" id="KW-0808">Transferase</keyword>
<comment type="caution">
    <text evidence="7">Lacks conserved residue(s) required for the propagation of feature annotation.</text>
</comment>
<comment type="catalytic activity">
    <reaction evidence="7">
        <text>[protein-PII]-L-tyrosine + UTP = [protein-PII]-uridylyl-L-tyrosine + diphosphate</text>
        <dbReference type="Rhea" id="RHEA:13673"/>
        <dbReference type="Rhea" id="RHEA-COMP:12147"/>
        <dbReference type="Rhea" id="RHEA-COMP:12148"/>
        <dbReference type="ChEBI" id="CHEBI:33019"/>
        <dbReference type="ChEBI" id="CHEBI:46398"/>
        <dbReference type="ChEBI" id="CHEBI:46858"/>
        <dbReference type="ChEBI" id="CHEBI:90602"/>
        <dbReference type="EC" id="2.7.7.59"/>
    </reaction>
</comment>
<dbReference type="InterPro" id="IPR002912">
    <property type="entry name" value="ACT_dom"/>
</dbReference>
<dbReference type="RefSeq" id="WP_068274616.1">
    <property type="nucleotide sequence ID" value="NZ_LQZG01000003.1"/>
</dbReference>
<keyword evidence="3" id="KW-0677">Repeat</keyword>
<dbReference type="Proteomes" id="UP000076976">
    <property type="component" value="Unassembled WGS sequence"/>
</dbReference>
<comment type="function">
    <text evidence="7">Modifies, by uridylylation and deuridylylation, the PII regulatory proteins (GlnB and homologs), in response to the nitrogen status of the cell that GlnD senses through the glutamine level. Under low glutamine levels, catalyzes the conversion of the PII proteins and UTP to PII-UMP and PPi, while under higher glutamine levels, GlnD hydrolyzes PII-UMP to PII and UMP (deuridylylation). Thus, controls uridylylation state and activity of the PII proteins, and plays an important role in the regulation of nitrogen metabolism.</text>
</comment>
<protein>
    <recommendedName>
        <fullName evidence="7">Bifunctional uridylyltransferase/uridylyl-removing enzyme</fullName>
        <shortName evidence="7">UTase/UR</shortName>
    </recommendedName>
    <alternativeName>
        <fullName evidence="7">Bifunctional [protein-PII] modification enzyme</fullName>
    </alternativeName>
    <alternativeName>
        <fullName evidence="7">Bifunctional nitrogen sensor protein</fullName>
    </alternativeName>
    <domain>
        <recommendedName>
            <fullName evidence="7">[Protein-PII] uridylyltransferase</fullName>
            <shortName evidence="7">PII uridylyltransferase</shortName>
            <shortName evidence="7">UTase</shortName>
            <ecNumber evidence="7">2.7.7.59</ecNumber>
        </recommendedName>
    </domain>
    <domain>
        <recommendedName>
            <fullName evidence="7">[Protein-PII]-UMP uridylyl-removing enzyme</fullName>
            <shortName evidence="7">UR</shortName>
            <ecNumber evidence="7">3.1.4.-</ecNumber>
        </recommendedName>
    </domain>
</protein>
<keyword evidence="6 7" id="KW-0511">Multifunctional enzyme</keyword>
<dbReference type="InterPro" id="IPR006674">
    <property type="entry name" value="HD_domain"/>
</dbReference>
<comment type="catalytic activity">
    <reaction evidence="7">
        <text>[protein-PII]-uridylyl-L-tyrosine + H2O = [protein-PII]-L-tyrosine + UMP + H(+)</text>
        <dbReference type="Rhea" id="RHEA:48600"/>
        <dbReference type="Rhea" id="RHEA-COMP:12147"/>
        <dbReference type="Rhea" id="RHEA-COMP:12148"/>
        <dbReference type="ChEBI" id="CHEBI:15377"/>
        <dbReference type="ChEBI" id="CHEBI:15378"/>
        <dbReference type="ChEBI" id="CHEBI:46858"/>
        <dbReference type="ChEBI" id="CHEBI:57865"/>
        <dbReference type="ChEBI" id="CHEBI:90602"/>
    </reaction>
</comment>
<dbReference type="Pfam" id="PF08335">
    <property type="entry name" value="GlnD_UR_UTase"/>
    <property type="match status" value="1"/>
</dbReference>
<keyword evidence="11" id="KW-1185">Reference proteome</keyword>
<evidence type="ECO:0000256" key="7">
    <source>
        <dbReference type="HAMAP-Rule" id="MF_00277"/>
    </source>
</evidence>
<dbReference type="CDD" id="cd05401">
    <property type="entry name" value="NT_GlnE_GlnD_like"/>
    <property type="match status" value="1"/>
</dbReference>
<feature type="domain" description="HD" evidence="9">
    <location>
        <begin position="426"/>
        <end position="528"/>
    </location>
</feature>
<evidence type="ECO:0000256" key="6">
    <source>
        <dbReference type="ARBA" id="ARBA00023268"/>
    </source>
</evidence>
<dbReference type="SMART" id="SM00471">
    <property type="entry name" value="HDc"/>
    <property type="match status" value="1"/>
</dbReference>
<dbReference type="SUPFAM" id="SSF81593">
    <property type="entry name" value="Nucleotidyltransferase substrate binding subunit/domain"/>
    <property type="match status" value="1"/>
</dbReference>
<dbReference type="InterPro" id="IPR010043">
    <property type="entry name" value="UTase/UR"/>
</dbReference>
<proteinExistence type="inferred from homology"/>
<evidence type="ECO:0000256" key="3">
    <source>
        <dbReference type="ARBA" id="ARBA00022737"/>
    </source>
</evidence>
<evidence type="ECO:0000256" key="4">
    <source>
        <dbReference type="ARBA" id="ARBA00022801"/>
    </source>
</evidence>
<dbReference type="GO" id="GO:0006808">
    <property type="term" value="P:regulation of nitrogen utilization"/>
    <property type="evidence" value="ECO:0007669"/>
    <property type="project" value="UniProtKB-UniRule"/>
</dbReference>
<dbReference type="SUPFAM" id="SSF81301">
    <property type="entry name" value="Nucleotidyltransferase"/>
    <property type="match status" value="1"/>
</dbReference>
<comment type="domain">
    <text evidence="7">Has four distinct domains: an N-terminal nucleotidyltransferase (NT) domain responsible for UTase activity, a central HD domain that encodes UR activity, and two C-terminal ACT domains that seem to have a role in glutamine sensing.</text>
</comment>
<reference evidence="10 11" key="1">
    <citation type="submission" date="2016-01" db="EMBL/GenBank/DDBJ databases">
        <title>Janibacter melonis strain CD11_4 genome sequencing and assembly.</title>
        <authorList>
            <person name="Nair G.R."/>
            <person name="Kaur G."/>
            <person name="Chander A.M."/>
            <person name="Mayilraj S."/>
        </authorList>
    </citation>
    <scope>NUCLEOTIDE SEQUENCE [LARGE SCALE GENOMIC DNA]</scope>
    <source>
        <strain evidence="10 11">CD11-4</strain>
    </source>
</reference>
<dbReference type="NCBIfam" id="NF002895">
    <property type="entry name" value="PRK03381.1"/>
    <property type="match status" value="1"/>
</dbReference>
<dbReference type="InterPro" id="IPR045865">
    <property type="entry name" value="ACT-like_dom_sf"/>
</dbReference>
<dbReference type="InterPro" id="IPR043519">
    <property type="entry name" value="NT_sf"/>
</dbReference>
<dbReference type="STRING" id="262209.AWH69_09475"/>
<evidence type="ECO:0000256" key="2">
    <source>
        <dbReference type="ARBA" id="ARBA00022695"/>
    </source>
</evidence>
<dbReference type="GO" id="GO:0008773">
    <property type="term" value="F:[protein-PII] uridylyltransferase activity"/>
    <property type="evidence" value="ECO:0007669"/>
    <property type="project" value="UniProtKB-UniRule"/>
</dbReference>
<dbReference type="PROSITE" id="PS51671">
    <property type="entry name" value="ACT"/>
    <property type="match status" value="2"/>
</dbReference>
<comment type="similarity">
    <text evidence="7">Belongs to the GlnD family.</text>
</comment>
<evidence type="ECO:0000313" key="10">
    <source>
        <dbReference type="EMBL" id="OAB86680.1"/>
    </source>
</evidence>
<feature type="region of interest" description="Uridylyltransferase" evidence="7">
    <location>
        <begin position="1"/>
        <end position="312"/>
    </location>
</feature>
<dbReference type="SUPFAM" id="SSF55021">
    <property type="entry name" value="ACT-like"/>
    <property type="match status" value="2"/>
</dbReference>
<dbReference type="InterPro" id="IPR013546">
    <property type="entry name" value="PII_UdlTrfase/GS_AdlTrfase"/>
</dbReference>
<evidence type="ECO:0000256" key="5">
    <source>
        <dbReference type="ARBA" id="ARBA00022842"/>
    </source>
</evidence>
<name>A0A176QAH4_9MICO</name>
<comment type="caution">
    <text evidence="10">The sequence shown here is derived from an EMBL/GenBank/DDBJ whole genome shotgun (WGS) entry which is preliminary data.</text>
</comment>
<dbReference type="CDD" id="cd00077">
    <property type="entry name" value="HDc"/>
    <property type="match status" value="1"/>
</dbReference>
<evidence type="ECO:0000256" key="1">
    <source>
        <dbReference type="ARBA" id="ARBA00022679"/>
    </source>
</evidence>
<dbReference type="HAMAP" id="MF_00277">
    <property type="entry name" value="PII_uridylyl_transf"/>
    <property type="match status" value="1"/>
</dbReference>
<dbReference type="PANTHER" id="PTHR47320:SF1">
    <property type="entry name" value="BIFUNCTIONAL URIDYLYLTRANSFERASE_URIDYLYL-REMOVING ENZYME"/>
    <property type="match status" value="1"/>
</dbReference>
<dbReference type="CDD" id="cd04873">
    <property type="entry name" value="ACT_UUR-ACR-like"/>
    <property type="match status" value="1"/>
</dbReference>
<feature type="domain" description="ACT" evidence="8">
    <location>
        <begin position="611"/>
        <end position="690"/>
    </location>
</feature>
<evidence type="ECO:0000259" key="9">
    <source>
        <dbReference type="PROSITE" id="PS51831"/>
    </source>
</evidence>
<accession>A0A176QAH4</accession>
<keyword evidence="4 7" id="KW-0378">Hydrolase</keyword>
<feature type="domain" description="ACT" evidence="8">
    <location>
        <begin position="717"/>
        <end position="794"/>
    </location>
</feature>
<dbReference type="CDD" id="cd04899">
    <property type="entry name" value="ACT_ACR-UUR-like_2"/>
    <property type="match status" value="1"/>
</dbReference>
<dbReference type="AlphaFoldDB" id="A0A176QAH4"/>
<comment type="activity regulation">
    <text evidence="7">Uridylyltransferase (UTase) activity is inhibited by glutamine, while glutamine activates uridylyl-removing (UR) activity.</text>
</comment>
<dbReference type="Gene3D" id="1.10.3090.10">
    <property type="entry name" value="cca-adding enzyme, domain 2"/>
    <property type="match status" value="1"/>
</dbReference>
<dbReference type="PIRSF" id="PIRSF006288">
    <property type="entry name" value="PII_uridyltransf"/>
    <property type="match status" value="1"/>
</dbReference>
<evidence type="ECO:0000259" key="8">
    <source>
        <dbReference type="PROSITE" id="PS51671"/>
    </source>
</evidence>
<organism evidence="10 11">
    <name type="scientific">Janibacter melonis</name>
    <dbReference type="NCBI Taxonomy" id="262209"/>
    <lineage>
        <taxon>Bacteria</taxon>
        <taxon>Bacillati</taxon>
        <taxon>Actinomycetota</taxon>
        <taxon>Actinomycetes</taxon>
        <taxon>Micrococcales</taxon>
        <taxon>Intrasporangiaceae</taxon>
        <taxon>Janibacter</taxon>
    </lineage>
</organism>
<dbReference type="PANTHER" id="PTHR47320">
    <property type="entry name" value="BIFUNCTIONAL URIDYLYLTRANSFERASE/URIDYLYL-REMOVING ENZYME"/>
    <property type="match status" value="1"/>
</dbReference>
<dbReference type="EC" id="2.7.7.59" evidence="7"/>
<dbReference type="EC" id="3.1.4.-" evidence="7"/>
<dbReference type="SUPFAM" id="SSF109604">
    <property type="entry name" value="HD-domain/PDEase-like"/>
    <property type="match status" value="1"/>
</dbReference>
<dbReference type="GO" id="GO:0008081">
    <property type="term" value="F:phosphoric diester hydrolase activity"/>
    <property type="evidence" value="ECO:0007669"/>
    <property type="project" value="UniProtKB-UniRule"/>
</dbReference>
<dbReference type="Pfam" id="PF01966">
    <property type="entry name" value="HD"/>
    <property type="match status" value="1"/>
</dbReference>
<sequence length="794" mass="84506">MTSTSTDPSAPQDLRAARLDLAGTRDFAVPGAGGTRRAAIAAATDRWLTGIFDEAVGARPGLALAAVGSLGRADSGPLSDLDLVLLHDGRSHREREVAVLADRIWYPVWDAGLRLDHSVRTAGECRSVAADDLTAAVGLLDLRLVAGDADLVSGVRSSVAHDWRANARKRLPQLVEATAARHLRHGELAQSQEPDLKESRGGLRDITVLRALTHAWLTDRDRGRLDQAHARLLDVRDAVHLTTGRGRDRLLRDDADAVAALLGLSDSDELLTVVSTSARTIAYALDGATRRAGQSQRARTLRVGPRRPAMVPLGYGLFRHDGEAVLGSTQQVGVDAELPLRAAVVAARNRLPLAPQTLANLSRAPRLSTPWPDGAVRQLTELLASGAGLVPTWEGLDQAGLVSQWLPEWDAVRSRPQRNAVHRHTVDRHILEAVAQAARLSRDVQRPDLLLLGALMHDIGKIAGANDHSVEGAKIARGAMQRLSLPPQDVALVELLVREHLTLIEVATRRDLDEPATIDAVVEVVDGRLETFELLRALTVADSQATGPKAWTQWRADLLGTLTDRVRERLSGRPVAPPQEQGAVDLPPEARDAIGLGHPFVTVTQAPTGWVVHVYDRDRHGLFADTAGVLAAQGLTVRSARLATQDGIAVDQWVVESPGGDAPEPRRLAASLIRLAGGDRGALGALARSRSTRPAFPSAAGATRAFVLPSGSAAASVLEVRTQDRPGLLHDLGMCLAQEGVGVRSAHIATHAGQTLDTFYVTLPGGGPLSPAKTAQVLSALIDACDLDDRPVGG</sequence>
<dbReference type="EMBL" id="LQZG01000003">
    <property type="protein sequence ID" value="OAB86680.1"/>
    <property type="molecule type" value="Genomic_DNA"/>
</dbReference>